<proteinExistence type="predicted"/>
<gene>
    <name evidence="1" type="ORF">A6035_04720</name>
</gene>
<accession>A0A2S1R5P5</accession>
<dbReference type="SUPFAM" id="SSF82607">
    <property type="entry name" value="YbaB-like"/>
    <property type="match status" value="1"/>
</dbReference>
<name>A0A2S1R5P5_9ACTN</name>
<dbReference type="AlphaFoldDB" id="A0A2S1R5P5"/>
<evidence type="ECO:0000313" key="1">
    <source>
        <dbReference type="EMBL" id="AWH91582.1"/>
    </source>
</evidence>
<dbReference type="InterPro" id="IPR004401">
    <property type="entry name" value="YbaB/EbfC"/>
</dbReference>
<dbReference type="KEGG" id="dlu:A6035_04720"/>
<dbReference type="GO" id="GO:0003677">
    <property type="term" value="F:DNA binding"/>
    <property type="evidence" value="ECO:0007669"/>
    <property type="project" value="InterPro"/>
</dbReference>
<reference evidence="1 2" key="1">
    <citation type="submission" date="2016-04" db="EMBL/GenBank/DDBJ databases">
        <title>Complete genome sequence of Dietzia lutea YIM 80766T, a strain isolated from desert soil in Egypt.</title>
        <authorList>
            <person name="Zhao J."/>
            <person name="Hu B."/>
            <person name="Geng S."/>
            <person name="Nie Y."/>
            <person name="Tang Y."/>
        </authorList>
    </citation>
    <scope>NUCLEOTIDE SEQUENCE [LARGE SCALE GENOMIC DNA]</scope>
    <source>
        <strain evidence="1 2">YIM 80766</strain>
    </source>
</reference>
<dbReference type="InterPro" id="IPR036894">
    <property type="entry name" value="YbaB-like_sf"/>
</dbReference>
<dbReference type="EMBL" id="CP015449">
    <property type="protein sequence ID" value="AWH91582.1"/>
    <property type="molecule type" value="Genomic_DNA"/>
</dbReference>
<evidence type="ECO:0000313" key="2">
    <source>
        <dbReference type="Proteomes" id="UP000244928"/>
    </source>
</evidence>
<dbReference type="RefSeq" id="WP_108846844.1">
    <property type="nucleotide sequence ID" value="NZ_CP015449.1"/>
</dbReference>
<dbReference type="Pfam" id="PF02575">
    <property type="entry name" value="YbaB_DNA_bd"/>
    <property type="match status" value="1"/>
</dbReference>
<evidence type="ECO:0008006" key="3">
    <source>
        <dbReference type="Google" id="ProtNLM"/>
    </source>
</evidence>
<dbReference type="Proteomes" id="UP000244928">
    <property type="component" value="Chromosome"/>
</dbReference>
<protein>
    <recommendedName>
        <fullName evidence="3">YbaB/EbfC DNA-binding family protein</fullName>
    </recommendedName>
</protein>
<dbReference type="Gene3D" id="3.30.1310.10">
    <property type="entry name" value="Nucleoid-associated protein YbaB-like domain"/>
    <property type="match status" value="1"/>
</dbReference>
<sequence>MSGGGLDVEAFLDRLRGIAAEWESAHDQLETLRVVSSSRDQLATATADSGGAVVDLVLAPGLRRHGSKTVAASILEATADAVERANARRAELVSGSVALAVVGRGRAVQDAARRYLDATRAGRGTG</sequence>
<organism evidence="1 2">
    <name type="scientific">Dietzia lutea</name>
    <dbReference type="NCBI Taxonomy" id="546160"/>
    <lineage>
        <taxon>Bacteria</taxon>
        <taxon>Bacillati</taxon>
        <taxon>Actinomycetota</taxon>
        <taxon>Actinomycetes</taxon>
        <taxon>Mycobacteriales</taxon>
        <taxon>Dietziaceae</taxon>
        <taxon>Dietzia</taxon>
    </lineage>
</organism>
<keyword evidence="2" id="KW-1185">Reference proteome</keyword>